<name>A0ABV8V0Z9_9GAMM</name>
<dbReference type="Gene3D" id="3.40.50.2300">
    <property type="match status" value="1"/>
</dbReference>
<sequence>MKTVLFVCIHNSARSQMAEAYAKYFGAHYLRAFSAGIEPGKLNPLVVSVMAEEGVDISQQPCRSVADHLLAFGEPDVAITVCDEASAERCPQFSAGVQRLHWSFADPSALAGIAVDRLAATRTIRDQIKHRVRQWCQLCE</sequence>
<evidence type="ECO:0000256" key="1">
    <source>
        <dbReference type="ARBA" id="ARBA00022849"/>
    </source>
</evidence>
<dbReference type="EC" id="1.20.4.4" evidence="3"/>
<keyword evidence="3" id="KW-0560">Oxidoreductase</keyword>
<feature type="domain" description="Phosphotyrosine protein phosphatase I" evidence="2">
    <location>
        <begin position="2"/>
        <end position="138"/>
    </location>
</feature>
<dbReference type="PANTHER" id="PTHR43428">
    <property type="entry name" value="ARSENATE REDUCTASE"/>
    <property type="match status" value="1"/>
</dbReference>
<dbReference type="EMBL" id="JBHSCX010000003">
    <property type="protein sequence ID" value="MFC4361546.1"/>
    <property type="molecule type" value="Genomic_DNA"/>
</dbReference>
<dbReference type="InterPro" id="IPR036196">
    <property type="entry name" value="Ptyr_pPase_sf"/>
</dbReference>
<dbReference type="GO" id="GO:0030612">
    <property type="term" value="F:arsenate reductase (thioredoxin) activity"/>
    <property type="evidence" value="ECO:0007669"/>
    <property type="project" value="UniProtKB-EC"/>
</dbReference>
<evidence type="ECO:0000259" key="2">
    <source>
        <dbReference type="SMART" id="SM00226"/>
    </source>
</evidence>
<keyword evidence="4" id="KW-1185">Reference proteome</keyword>
<proteinExistence type="predicted"/>
<dbReference type="InterPro" id="IPR023485">
    <property type="entry name" value="Ptyr_pPase"/>
</dbReference>
<accession>A0ABV8V0Z9</accession>
<organism evidence="3 4">
    <name type="scientific">Simiduia curdlanivorans</name>
    <dbReference type="NCBI Taxonomy" id="1492769"/>
    <lineage>
        <taxon>Bacteria</taxon>
        <taxon>Pseudomonadati</taxon>
        <taxon>Pseudomonadota</taxon>
        <taxon>Gammaproteobacteria</taxon>
        <taxon>Cellvibrionales</taxon>
        <taxon>Cellvibrionaceae</taxon>
        <taxon>Simiduia</taxon>
    </lineage>
</organism>
<evidence type="ECO:0000313" key="3">
    <source>
        <dbReference type="EMBL" id="MFC4361546.1"/>
    </source>
</evidence>
<dbReference type="CDD" id="cd16345">
    <property type="entry name" value="LMWP_ArsC"/>
    <property type="match status" value="1"/>
</dbReference>
<dbReference type="RefSeq" id="WP_290259523.1">
    <property type="nucleotide sequence ID" value="NZ_JAUFQG010000004.1"/>
</dbReference>
<gene>
    <name evidence="3" type="ORF">ACFOX3_04480</name>
</gene>
<evidence type="ECO:0000313" key="4">
    <source>
        <dbReference type="Proteomes" id="UP001595840"/>
    </source>
</evidence>
<comment type="caution">
    <text evidence="3">The sequence shown here is derived from an EMBL/GenBank/DDBJ whole genome shotgun (WGS) entry which is preliminary data.</text>
</comment>
<reference evidence="4" key="1">
    <citation type="journal article" date="2019" name="Int. J. Syst. Evol. Microbiol.">
        <title>The Global Catalogue of Microorganisms (GCM) 10K type strain sequencing project: providing services to taxonomists for standard genome sequencing and annotation.</title>
        <authorList>
            <consortium name="The Broad Institute Genomics Platform"/>
            <consortium name="The Broad Institute Genome Sequencing Center for Infectious Disease"/>
            <person name="Wu L."/>
            <person name="Ma J."/>
        </authorList>
    </citation>
    <scope>NUCLEOTIDE SEQUENCE [LARGE SCALE GENOMIC DNA]</scope>
    <source>
        <strain evidence="4">CECT 8570</strain>
    </source>
</reference>
<protein>
    <submittedName>
        <fullName evidence="3">Arsenate reductase ArsC</fullName>
        <ecNumber evidence="3">1.20.4.4</ecNumber>
    </submittedName>
</protein>
<dbReference type="SMART" id="SM00226">
    <property type="entry name" value="LMWPc"/>
    <property type="match status" value="1"/>
</dbReference>
<dbReference type="Proteomes" id="UP001595840">
    <property type="component" value="Unassembled WGS sequence"/>
</dbReference>
<dbReference type="SUPFAM" id="SSF52788">
    <property type="entry name" value="Phosphotyrosine protein phosphatases I"/>
    <property type="match status" value="1"/>
</dbReference>
<keyword evidence="1" id="KW-0059">Arsenical resistance</keyword>
<dbReference type="PANTHER" id="PTHR43428:SF1">
    <property type="entry name" value="ARSENATE REDUCTASE"/>
    <property type="match status" value="1"/>
</dbReference>
<dbReference type="Pfam" id="PF01451">
    <property type="entry name" value="LMWPc"/>
    <property type="match status" value="1"/>
</dbReference>